<evidence type="ECO:0000256" key="2">
    <source>
        <dbReference type="ARBA" id="ARBA00004389"/>
    </source>
</evidence>
<dbReference type="InterPro" id="IPR050477">
    <property type="entry name" value="GrpII_AminoAcid_Decarb"/>
</dbReference>
<comment type="subcellular location">
    <subcellularLocation>
        <location evidence="2">Endoplasmic reticulum membrane</location>
        <topology evidence="2">Single-pass membrane protein</topology>
    </subcellularLocation>
</comment>
<dbReference type="InterPro" id="IPR015424">
    <property type="entry name" value="PyrdxlP-dep_Trfase"/>
</dbReference>
<keyword evidence="7 16" id="KW-0663">Pyridoxal phosphate</keyword>
<evidence type="ECO:0000256" key="14">
    <source>
        <dbReference type="ARBA" id="ARBA00038965"/>
    </source>
</evidence>
<sequence length="381" mass="41954">MEAEIVRMCVNMFHGDDEACGTTTSGGTESIMLACLAYRQLARSKGIRNPVMILPESAHTAFDKAAYYFNIDIVRIPVDPLSLQVDIDSMRRAITRNTCMLLGSAPGFPHGIIDPISEIAALGRQYCIPVHVDCCLGGFLLPFMEAADYPLQPFDFRVAGVTSISCDPHKYGFSSKGVSVILYRNKHLRSMQFFTQPNWSGGVYASPTFAGSRSGALIAVCWATMMHFGRQGYIESTRRIVKTTRFIANELRKIPDIFVFGDPKVSVVAFGSDVFDIYQLAQILADQPNGRGWQLNRLQFPPAVHLCVTDLHTIEGRAERFIRDVASAAAEMRERPKEAASGSAALYGMCATIPDRSIISEVAVGFLDACYDTPSFDNTKC</sequence>
<evidence type="ECO:0000256" key="1">
    <source>
        <dbReference type="ARBA" id="ARBA00001933"/>
    </source>
</evidence>
<evidence type="ECO:0000256" key="10">
    <source>
        <dbReference type="ARBA" id="ARBA00023098"/>
    </source>
</evidence>
<evidence type="ECO:0000256" key="3">
    <source>
        <dbReference type="ARBA" id="ARBA00004760"/>
    </source>
</evidence>
<dbReference type="GO" id="GO:0019752">
    <property type="term" value="P:carboxylic acid metabolic process"/>
    <property type="evidence" value="ECO:0007669"/>
    <property type="project" value="InterPro"/>
</dbReference>
<dbReference type="OrthoDB" id="10254570at2759"/>
<dbReference type="EC" id="4.1.2.27" evidence="14"/>
<evidence type="ECO:0000313" key="19">
    <source>
        <dbReference type="Proteomes" id="UP000748531"/>
    </source>
</evidence>
<dbReference type="Gene3D" id="3.40.640.10">
    <property type="entry name" value="Type I PLP-dependent aspartate aminotransferase-like (Major domain)"/>
    <property type="match status" value="1"/>
</dbReference>
<dbReference type="GO" id="GO:0005789">
    <property type="term" value="C:endoplasmic reticulum membrane"/>
    <property type="evidence" value="ECO:0007669"/>
    <property type="project" value="UniProtKB-SubCell"/>
</dbReference>
<dbReference type="PANTHER" id="PTHR42735:SF6">
    <property type="entry name" value="SPHINGOSINE-1-PHOSPHATE LYASE 1"/>
    <property type="match status" value="1"/>
</dbReference>
<evidence type="ECO:0000256" key="8">
    <source>
        <dbReference type="ARBA" id="ARBA00022919"/>
    </source>
</evidence>
<keyword evidence="12 17" id="KW-0456">Lyase</keyword>
<keyword evidence="10" id="KW-0443">Lipid metabolism</keyword>
<comment type="pathway">
    <text evidence="3">Lipid metabolism; sphingolipid metabolism.</text>
</comment>
<keyword evidence="5" id="KW-0812">Transmembrane</keyword>
<name>A0A8J4WHV3_9TREM</name>
<evidence type="ECO:0000256" key="16">
    <source>
        <dbReference type="PIRSR" id="PIRSR602129-50"/>
    </source>
</evidence>
<dbReference type="Proteomes" id="UP000748531">
    <property type="component" value="Unassembled WGS sequence"/>
</dbReference>
<evidence type="ECO:0000256" key="4">
    <source>
        <dbReference type="ARBA" id="ARBA00004991"/>
    </source>
</evidence>
<evidence type="ECO:0000256" key="11">
    <source>
        <dbReference type="ARBA" id="ARBA00023136"/>
    </source>
</evidence>
<dbReference type="InterPro" id="IPR002129">
    <property type="entry name" value="PyrdxlP-dep_de-COase"/>
</dbReference>
<evidence type="ECO:0000256" key="7">
    <source>
        <dbReference type="ARBA" id="ARBA00022898"/>
    </source>
</evidence>
<dbReference type="GO" id="GO:0008117">
    <property type="term" value="F:sphinganine-1-phosphate aldolase activity"/>
    <property type="evidence" value="ECO:0007669"/>
    <property type="project" value="UniProtKB-EC"/>
</dbReference>
<dbReference type="GO" id="GO:0030149">
    <property type="term" value="P:sphingolipid catabolic process"/>
    <property type="evidence" value="ECO:0007669"/>
    <property type="project" value="TreeGrafter"/>
</dbReference>
<evidence type="ECO:0000256" key="5">
    <source>
        <dbReference type="ARBA" id="ARBA00022692"/>
    </source>
</evidence>
<keyword evidence="19" id="KW-1185">Reference proteome</keyword>
<comment type="cofactor">
    <cofactor evidence="1 16 17">
        <name>pyridoxal 5'-phosphate</name>
        <dbReference type="ChEBI" id="CHEBI:597326"/>
    </cofactor>
</comment>
<feature type="modified residue" description="N6-(pyridoxal phosphate)lysine" evidence="16">
    <location>
        <position position="170"/>
    </location>
</feature>
<keyword evidence="6" id="KW-0256">Endoplasmic reticulum</keyword>
<evidence type="ECO:0000256" key="6">
    <source>
        <dbReference type="ARBA" id="ARBA00022824"/>
    </source>
</evidence>
<dbReference type="Gene3D" id="3.90.1150.10">
    <property type="entry name" value="Aspartate Aminotransferase, domain 1"/>
    <property type="match status" value="1"/>
</dbReference>
<dbReference type="GO" id="GO:0030170">
    <property type="term" value="F:pyridoxal phosphate binding"/>
    <property type="evidence" value="ECO:0007669"/>
    <property type="project" value="InterPro"/>
</dbReference>
<comment type="caution">
    <text evidence="18">The sequence shown here is derived from an EMBL/GenBank/DDBJ whole genome shotgun (WGS) entry which is preliminary data.</text>
</comment>
<accession>A0A8J4WHV3</accession>
<evidence type="ECO:0000256" key="15">
    <source>
        <dbReference type="ARBA" id="ARBA00042568"/>
    </source>
</evidence>
<dbReference type="Gene3D" id="6.10.140.2150">
    <property type="match status" value="1"/>
</dbReference>
<keyword evidence="11" id="KW-0472">Membrane</keyword>
<proteinExistence type="inferred from homology"/>
<protein>
    <recommendedName>
        <fullName evidence="14">sphinganine-1-phosphate aldolase</fullName>
        <ecNumber evidence="14">4.1.2.27</ecNumber>
    </recommendedName>
    <alternativeName>
        <fullName evidence="15">Sphingosine-1-phosphate aldolase</fullName>
    </alternativeName>
</protein>
<evidence type="ECO:0000256" key="12">
    <source>
        <dbReference type="ARBA" id="ARBA00023239"/>
    </source>
</evidence>
<comment type="similarity">
    <text evidence="13">Belongs to the group II decarboxylase family. Sphingosine-1-phosphate lyase subfamily.</text>
</comment>
<dbReference type="InterPro" id="IPR015421">
    <property type="entry name" value="PyrdxlP-dep_Trfase_major"/>
</dbReference>
<dbReference type="PANTHER" id="PTHR42735">
    <property type="match status" value="1"/>
</dbReference>
<evidence type="ECO:0000313" key="18">
    <source>
        <dbReference type="EMBL" id="KAF5401046.1"/>
    </source>
</evidence>
<dbReference type="FunFam" id="3.40.640.10:FF:000020">
    <property type="entry name" value="sphingosine-1-phosphate lyase 1"/>
    <property type="match status" value="1"/>
</dbReference>
<dbReference type="AlphaFoldDB" id="A0A8J4WHV3"/>
<comment type="pathway">
    <text evidence="4">Sphingolipid metabolism.</text>
</comment>
<keyword evidence="9" id="KW-1133">Transmembrane helix</keyword>
<dbReference type="EMBL" id="LUCH01002741">
    <property type="protein sequence ID" value="KAF5401046.1"/>
    <property type="molecule type" value="Genomic_DNA"/>
</dbReference>
<evidence type="ECO:0000256" key="17">
    <source>
        <dbReference type="RuleBase" id="RU000382"/>
    </source>
</evidence>
<reference evidence="18" key="1">
    <citation type="submission" date="2019-05" db="EMBL/GenBank/DDBJ databases">
        <title>Annotation for the trematode Paragonimus heterotremus.</title>
        <authorList>
            <person name="Choi Y.-J."/>
        </authorList>
    </citation>
    <scope>NUCLEOTIDE SEQUENCE</scope>
    <source>
        <strain evidence="18">LC</strain>
    </source>
</reference>
<keyword evidence="8" id="KW-0746">Sphingolipid metabolism</keyword>
<evidence type="ECO:0000256" key="9">
    <source>
        <dbReference type="ARBA" id="ARBA00022989"/>
    </source>
</evidence>
<organism evidence="18 19">
    <name type="scientific">Paragonimus heterotremus</name>
    <dbReference type="NCBI Taxonomy" id="100268"/>
    <lineage>
        <taxon>Eukaryota</taxon>
        <taxon>Metazoa</taxon>
        <taxon>Spiralia</taxon>
        <taxon>Lophotrochozoa</taxon>
        <taxon>Platyhelminthes</taxon>
        <taxon>Trematoda</taxon>
        <taxon>Digenea</taxon>
        <taxon>Plagiorchiida</taxon>
        <taxon>Troglotremata</taxon>
        <taxon>Troglotrematidae</taxon>
        <taxon>Paragonimus</taxon>
    </lineage>
</organism>
<dbReference type="InterPro" id="IPR015422">
    <property type="entry name" value="PyrdxlP-dep_Trfase_small"/>
</dbReference>
<evidence type="ECO:0000256" key="13">
    <source>
        <dbReference type="ARBA" id="ARBA00038302"/>
    </source>
</evidence>
<dbReference type="SUPFAM" id="SSF53383">
    <property type="entry name" value="PLP-dependent transferases"/>
    <property type="match status" value="1"/>
</dbReference>
<dbReference type="FunFam" id="6.10.140.2150:FF:000001">
    <property type="entry name" value="Sphingosine-1-phosphate lyase 1"/>
    <property type="match status" value="1"/>
</dbReference>
<gene>
    <name evidence="18" type="ORF">PHET_05616</name>
</gene>
<dbReference type="Pfam" id="PF00282">
    <property type="entry name" value="Pyridoxal_deC"/>
    <property type="match status" value="1"/>
</dbReference>